<feature type="compositionally biased region" description="Low complexity" evidence="1">
    <location>
        <begin position="126"/>
        <end position="147"/>
    </location>
</feature>
<name>A0A9P6TZ43_9FUNG</name>
<dbReference type="Proteomes" id="UP000807716">
    <property type="component" value="Unassembled WGS sequence"/>
</dbReference>
<feature type="region of interest" description="Disordered" evidence="1">
    <location>
        <begin position="494"/>
        <end position="551"/>
    </location>
</feature>
<keyword evidence="3" id="KW-1185">Reference proteome</keyword>
<feature type="compositionally biased region" description="Polar residues" evidence="1">
    <location>
        <begin position="271"/>
        <end position="282"/>
    </location>
</feature>
<feature type="compositionally biased region" description="Acidic residues" evidence="1">
    <location>
        <begin position="206"/>
        <end position="215"/>
    </location>
</feature>
<feature type="compositionally biased region" description="Basic and acidic residues" evidence="1">
    <location>
        <begin position="340"/>
        <end position="357"/>
    </location>
</feature>
<protein>
    <submittedName>
        <fullName evidence="2">Uncharacterized protein</fullName>
    </submittedName>
</protein>
<dbReference type="EMBL" id="JAAAJB010000634">
    <property type="protein sequence ID" value="KAG0252754.1"/>
    <property type="molecule type" value="Genomic_DNA"/>
</dbReference>
<reference evidence="2" key="1">
    <citation type="journal article" date="2020" name="Fungal Divers.">
        <title>Resolving the Mortierellaceae phylogeny through synthesis of multi-gene phylogenetics and phylogenomics.</title>
        <authorList>
            <person name="Vandepol N."/>
            <person name="Liber J."/>
            <person name="Desiro A."/>
            <person name="Na H."/>
            <person name="Kennedy M."/>
            <person name="Barry K."/>
            <person name="Grigoriev I.V."/>
            <person name="Miller A.N."/>
            <person name="O'Donnell K."/>
            <person name="Stajich J.E."/>
            <person name="Bonito G."/>
        </authorList>
    </citation>
    <scope>NUCLEOTIDE SEQUENCE</scope>
    <source>
        <strain evidence="2">BC1065</strain>
    </source>
</reference>
<feature type="compositionally biased region" description="Acidic residues" evidence="1">
    <location>
        <begin position="520"/>
        <end position="546"/>
    </location>
</feature>
<evidence type="ECO:0000313" key="2">
    <source>
        <dbReference type="EMBL" id="KAG0252754.1"/>
    </source>
</evidence>
<feature type="compositionally biased region" description="Polar residues" evidence="1">
    <location>
        <begin position="188"/>
        <end position="202"/>
    </location>
</feature>
<comment type="caution">
    <text evidence="2">The sequence shown here is derived from an EMBL/GenBank/DDBJ whole genome shotgun (WGS) entry which is preliminary data.</text>
</comment>
<feature type="compositionally biased region" description="Basic residues" evidence="1">
    <location>
        <begin position="505"/>
        <end position="515"/>
    </location>
</feature>
<dbReference type="AlphaFoldDB" id="A0A9P6TZ43"/>
<feature type="region of interest" description="Disordered" evidence="1">
    <location>
        <begin position="124"/>
        <end position="283"/>
    </location>
</feature>
<proteinExistence type="predicted"/>
<feature type="region of interest" description="Disordered" evidence="1">
    <location>
        <begin position="324"/>
        <end position="357"/>
    </location>
</feature>
<feature type="compositionally biased region" description="Basic and acidic residues" evidence="1">
    <location>
        <begin position="216"/>
        <end position="226"/>
    </location>
</feature>
<evidence type="ECO:0000256" key="1">
    <source>
        <dbReference type="SAM" id="MobiDB-lite"/>
    </source>
</evidence>
<dbReference type="OrthoDB" id="5279943at2759"/>
<gene>
    <name evidence="2" type="ORF">DFQ27_007874</name>
</gene>
<accession>A0A9P6TZ43</accession>
<sequence>MASPLTTLNAGLLPTAAPEKQQLPLKSVFKLSPHHPFLRRNASPELPQDSNTDALDDNDVLELSMTADSAIACTPPLSVTDSTDDVDDLCSPLSPLPPFHDQNNIHSYYLHHHSYFHNQQLLSPRTTTTSSTTATTATTATTSTTTTIDSQSQGVVVPQSARNHPFDTSDRNDFSLPDRSQIAKRLHTGSSALISPSPQESTLPLLEEEEEDEEEGERREDEKETKATSTRVHRPAVSFVVDQRDKQEEGEEEEKEGTILGSPTLAPLSSPLRQASSPSQPSVDAVALASSPISRQTAAAAVAVFPSSASVAAAAAAAAAAASPSASHSSEVPSFPGLQEQDKEKGEHRDDADDKGVDALGYDLASSLDIQPNPAKKNIPLTTSATTTTTSTNKTDCLLGHILVEQAPSDMLVALFDRPSELQALAARNSDFFNLLYTQVGSAASRALFKQVLFSPREEKCDMVWMRELASHLKAQPCVLEKFQGLVGWVGPDEYDDDDEQRCGGGRKTKKKKASRVQEERDEYDDEDDEDDEDEEDDYSDDDNDDYNLWGEDKYGYRDSSYEQIQIKWIRDFPEQLAVFRREYPQFFINARDRLGGKRLSFGGDRRDLYEIFCETLFLTREQLRCDNAWTRRMNGCLDKHPELLLQLKEIIAYEIGWDD</sequence>
<feature type="compositionally biased region" description="Low complexity" evidence="1">
    <location>
        <begin position="324"/>
        <end position="336"/>
    </location>
</feature>
<organism evidence="2 3">
    <name type="scientific">Actinomortierella ambigua</name>
    <dbReference type="NCBI Taxonomy" id="1343610"/>
    <lineage>
        <taxon>Eukaryota</taxon>
        <taxon>Fungi</taxon>
        <taxon>Fungi incertae sedis</taxon>
        <taxon>Mucoromycota</taxon>
        <taxon>Mortierellomycotina</taxon>
        <taxon>Mortierellomycetes</taxon>
        <taxon>Mortierellales</taxon>
        <taxon>Mortierellaceae</taxon>
        <taxon>Actinomortierella</taxon>
    </lineage>
</organism>
<evidence type="ECO:0000313" key="3">
    <source>
        <dbReference type="Proteomes" id="UP000807716"/>
    </source>
</evidence>
<feature type="compositionally biased region" description="Basic and acidic residues" evidence="1">
    <location>
        <begin position="164"/>
        <end position="173"/>
    </location>
</feature>